<dbReference type="PANTHER" id="PTHR34227:SF1">
    <property type="entry name" value="DIMETHYL SULFOXIDE REDUCTASE CHAPERONE-RELATED"/>
    <property type="match status" value="1"/>
</dbReference>
<accession>A0ABV5I071</accession>
<sequence length="209" mass="22482">MTNQEALMDTTDAAPSIAEEDGLRADLYDFLGALLARPADADLLGRTAALTGDDTAMGQAVSALARVAGVSTPRAVESEFNALFIGLGRGELLPYASYYLTGFLNEKPLATLRRDMAARGMRRAENVYEPEDNIASLMEMMAGLIRGRFGAPGSLEDQRTFFARHIGPWAGHFFTDLEGAQSSVLYASVGALGRVFMEIETEGFRMSGA</sequence>
<dbReference type="RefSeq" id="WP_377068867.1">
    <property type="nucleotide sequence ID" value="NZ_JBHMEC010000012.1"/>
</dbReference>
<keyword evidence="3" id="KW-1185">Reference proteome</keyword>
<protein>
    <submittedName>
        <fullName evidence="2">Molecular chaperone</fullName>
    </submittedName>
</protein>
<comment type="caution">
    <text evidence="2">The sequence shown here is derived from an EMBL/GenBank/DDBJ whole genome shotgun (WGS) entry which is preliminary data.</text>
</comment>
<dbReference type="Pfam" id="PF02613">
    <property type="entry name" value="Nitrate_red_del"/>
    <property type="match status" value="1"/>
</dbReference>
<dbReference type="InterPro" id="IPR036411">
    <property type="entry name" value="TorD-like_sf"/>
</dbReference>
<reference evidence="2 3" key="1">
    <citation type="submission" date="2024-09" db="EMBL/GenBank/DDBJ databases">
        <authorList>
            <person name="Sun Q."/>
            <person name="Mori K."/>
        </authorList>
    </citation>
    <scope>NUCLEOTIDE SEQUENCE [LARGE SCALE GENOMIC DNA]</scope>
    <source>
        <strain evidence="2 3">CECT 9424</strain>
    </source>
</reference>
<dbReference type="InterPro" id="IPR050289">
    <property type="entry name" value="TorD/DmsD_chaperones"/>
</dbReference>
<evidence type="ECO:0000313" key="2">
    <source>
        <dbReference type="EMBL" id="MFB9149694.1"/>
    </source>
</evidence>
<evidence type="ECO:0000313" key="3">
    <source>
        <dbReference type="Proteomes" id="UP001589670"/>
    </source>
</evidence>
<gene>
    <name evidence="2" type="ORF">ACFFU4_08040</name>
</gene>
<evidence type="ECO:0000256" key="1">
    <source>
        <dbReference type="ARBA" id="ARBA00023186"/>
    </source>
</evidence>
<organism evidence="2 3">
    <name type="scientific">Roseovarius ramblicola</name>
    <dbReference type="NCBI Taxonomy" id="2022336"/>
    <lineage>
        <taxon>Bacteria</taxon>
        <taxon>Pseudomonadati</taxon>
        <taxon>Pseudomonadota</taxon>
        <taxon>Alphaproteobacteria</taxon>
        <taxon>Rhodobacterales</taxon>
        <taxon>Roseobacteraceae</taxon>
        <taxon>Roseovarius</taxon>
    </lineage>
</organism>
<dbReference type="Proteomes" id="UP001589670">
    <property type="component" value="Unassembled WGS sequence"/>
</dbReference>
<proteinExistence type="predicted"/>
<name>A0ABV5I071_9RHOB</name>
<dbReference type="EMBL" id="JBHMEC010000012">
    <property type="protein sequence ID" value="MFB9149694.1"/>
    <property type="molecule type" value="Genomic_DNA"/>
</dbReference>
<dbReference type="PANTHER" id="PTHR34227">
    <property type="entry name" value="CHAPERONE PROTEIN YCDY"/>
    <property type="match status" value="1"/>
</dbReference>
<dbReference type="SUPFAM" id="SSF89155">
    <property type="entry name" value="TorD-like"/>
    <property type="match status" value="1"/>
</dbReference>
<dbReference type="Gene3D" id="1.10.3480.10">
    <property type="entry name" value="TorD-like"/>
    <property type="match status" value="1"/>
</dbReference>
<dbReference type="InterPro" id="IPR020945">
    <property type="entry name" value="DMSO/NO3_reduct_chaperone"/>
</dbReference>
<keyword evidence="1" id="KW-0143">Chaperone</keyword>